<evidence type="ECO:0000313" key="2">
    <source>
        <dbReference type="EMBL" id="MPC57919.1"/>
    </source>
</evidence>
<dbReference type="EMBL" id="VSRR010015188">
    <property type="protein sequence ID" value="MPC57919.1"/>
    <property type="molecule type" value="Genomic_DNA"/>
</dbReference>
<sequence length="118" mass="11962">MGVTGTKITVSTRNGPKKVTWEAFSLPAAGPGGGGWGGGAERGGGRGGNGGRSRLAASFVISLPPGLLQNLPARLLHWAAVLVRRWACRRSSSRGAGGKKATGATGREEVVEGGQKGR</sequence>
<dbReference type="AlphaFoldDB" id="A0A5B7GK21"/>
<proteinExistence type="predicted"/>
<accession>A0A5B7GK21</accession>
<name>A0A5B7GK21_PORTR</name>
<evidence type="ECO:0000313" key="3">
    <source>
        <dbReference type="Proteomes" id="UP000324222"/>
    </source>
</evidence>
<feature type="region of interest" description="Disordered" evidence="1">
    <location>
        <begin position="90"/>
        <end position="118"/>
    </location>
</feature>
<organism evidence="2 3">
    <name type="scientific">Portunus trituberculatus</name>
    <name type="common">Swimming crab</name>
    <name type="synonym">Neptunus trituberculatus</name>
    <dbReference type="NCBI Taxonomy" id="210409"/>
    <lineage>
        <taxon>Eukaryota</taxon>
        <taxon>Metazoa</taxon>
        <taxon>Ecdysozoa</taxon>
        <taxon>Arthropoda</taxon>
        <taxon>Crustacea</taxon>
        <taxon>Multicrustacea</taxon>
        <taxon>Malacostraca</taxon>
        <taxon>Eumalacostraca</taxon>
        <taxon>Eucarida</taxon>
        <taxon>Decapoda</taxon>
        <taxon>Pleocyemata</taxon>
        <taxon>Brachyura</taxon>
        <taxon>Eubrachyura</taxon>
        <taxon>Portunoidea</taxon>
        <taxon>Portunidae</taxon>
        <taxon>Portuninae</taxon>
        <taxon>Portunus</taxon>
    </lineage>
</organism>
<dbReference type="Proteomes" id="UP000324222">
    <property type="component" value="Unassembled WGS sequence"/>
</dbReference>
<comment type="caution">
    <text evidence="2">The sequence shown here is derived from an EMBL/GenBank/DDBJ whole genome shotgun (WGS) entry which is preliminary data.</text>
</comment>
<feature type="region of interest" description="Disordered" evidence="1">
    <location>
        <begin position="30"/>
        <end position="51"/>
    </location>
</feature>
<evidence type="ECO:0000256" key="1">
    <source>
        <dbReference type="SAM" id="MobiDB-lite"/>
    </source>
</evidence>
<keyword evidence="3" id="KW-1185">Reference proteome</keyword>
<protein>
    <submittedName>
        <fullName evidence="2">Uncharacterized protein</fullName>
    </submittedName>
</protein>
<gene>
    <name evidence="2" type="ORF">E2C01_051911</name>
</gene>
<reference evidence="2 3" key="1">
    <citation type="submission" date="2019-05" db="EMBL/GenBank/DDBJ databases">
        <title>Another draft genome of Portunus trituberculatus and its Hox gene families provides insights of decapod evolution.</title>
        <authorList>
            <person name="Jeong J.-H."/>
            <person name="Song I."/>
            <person name="Kim S."/>
            <person name="Choi T."/>
            <person name="Kim D."/>
            <person name="Ryu S."/>
            <person name="Kim W."/>
        </authorList>
    </citation>
    <scope>NUCLEOTIDE SEQUENCE [LARGE SCALE GENOMIC DNA]</scope>
    <source>
        <tissue evidence="2">Muscle</tissue>
    </source>
</reference>